<name>M5UJZ7_9BACT</name>
<feature type="non-terminal residue" evidence="1">
    <location>
        <position position="1"/>
    </location>
</feature>
<organism evidence="1 2">
    <name type="scientific">Rhodopirellula sallentina SM41</name>
    <dbReference type="NCBI Taxonomy" id="1263870"/>
    <lineage>
        <taxon>Bacteria</taxon>
        <taxon>Pseudomonadati</taxon>
        <taxon>Planctomycetota</taxon>
        <taxon>Planctomycetia</taxon>
        <taxon>Pirellulales</taxon>
        <taxon>Pirellulaceae</taxon>
        <taxon>Rhodopirellula</taxon>
    </lineage>
</organism>
<comment type="caution">
    <text evidence="1">The sequence shown here is derived from an EMBL/GenBank/DDBJ whole genome shotgun (WGS) entry which is preliminary data.</text>
</comment>
<keyword evidence="2" id="KW-1185">Reference proteome</keyword>
<dbReference type="AlphaFoldDB" id="M5UJZ7"/>
<sequence length="40" mass="4131">TAIQISTPAWIAMIDTGSESSLSLLIPSVSLLQCGRISVA</sequence>
<protein>
    <submittedName>
        <fullName evidence="1">Uncharacterized protein</fullName>
    </submittedName>
</protein>
<dbReference type="EMBL" id="ANOH01000035">
    <property type="protein sequence ID" value="EMI58181.1"/>
    <property type="molecule type" value="Genomic_DNA"/>
</dbReference>
<evidence type="ECO:0000313" key="2">
    <source>
        <dbReference type="Proteomes" id="UP000011885"/>
    </source>
</evidence>
<reference evidence="1 2" key="1">
    <citation type="journal article" date="2013" name="Mar. Genomics">
        <title>Expression of sulfatases in Rhodopirellula baltica and the diversity of sulfatases in the genus Rhodopirellula.</title>
        <authorList>
            <person name="Wegner C.E."/>
            <person name="Richter-Heitmann T."/>
            <person name="Klindworth A."/>
            <person name="Klockow C."/>
            <person name="Richter M."/>
            <person name="Achstetter T."/>
            <person name="Glockner F.O."/>
            <person name="Harder J."/>
        </authorList>
    </citation>
    <scope>NUCLEOTIDE SEQUENCE [LARGE SCALE GENOMIC DNA]</scope>
    <source>
        <strain evidence="1 2">SM41</strain>
    </source>
</reference>
<dbReference type="Proteomes" id="UP000011885">
    <property type="component" value="Unassembled WGS sequence"/>
</dbReference>
<gene>
    <name evidence="1" type="ORF">RSSM_00377</name>
</gene>
<proteinExistence type="predicted"/>
<accession>M5UJZ7</accession>
<evidence type="ECO:0000313" key="1">
    <source>
        <dbReference type="EMBL" id="EMI58181.1"/>
    </source>
</evidence>